<evidence type="ECO:0000256" key="1">
    <source>
        <dbReference type="ARBA" id="ARBA00001933"/>
    </source>
</evidence>
<dbReference type="InterPro" id="IPR015424">
    <property type="entry name" value="PyrdxlP-dep_Trfase"/>
</dbReference>
<dbReference type="SUPFAM" id="SSF53383">
    <property type="entry name" value="PLP-dependent transferases"/>
    <property type="match status" value="1"/>
</dbReference>
<evidence type="ECO:0000256" key="2">
    <source>
        <dbReference type="ARBA" id="ARBA00007441"/>
    </source>
</evidence>
<keyword evidence="5 7" id="KW-0808">Transferase</keyword>
<dbReference type="InterPro" id="IPR015421">
    <property type="entry name" value="PyrdxlP-dep_Trfase_major"/>
</dbReference>
<comment type="cofactor">
    <cofactor evidence="1 7">
        <name>pyridoxal 5'-phosphate</name>
        <dbReference type="ChEBI" id="CHEBI:597326"/>
    </cofactor>
</comment>
<dbReference type="GO" id="GO:0042802">
    <property type="term" value="F:identical protein binding"/>
    <property type="evidence" value="ECO:0007669"/>
    <property type="project" value="TreeGrafter"/>
</dbReference>
<evidence type="ECO:0000256" key="7">
    <source>
        <dbReference type="RuleBase" id="RU000481"/>
    </source>
</evidence>
<dbReference type="Proteomes" id="UP000323671">
    <property type="component" value="Chromosome"/>
</dbReference>
<protein>
    <recommendedName>
        <fullName evidence="7">Aminotransferase</fullName>
        <ecNumber evidence="7">2.6.1.-</ecNumber>
    </recommendedName>
</protein>
<reference evidence="9 10" key="1">
    <citation type="submission" date="2017-07" db="EMBL/GenBank/DDBJ databases">
        <title>Complete genome sequence of Oryzomicrobium terrae TPP412.</title>
        <authorList>
            <person name="Chiu L.-W."/>
            <person name="Lo K.-J."/>
            <person name="Tsai Y.-M."/>
            <person name="Lin S.-S."/>
            <person name="Kuo C.-H."/>
            <person name="Liu C.-T."/>
        </authorList>
    </citation>
    <scope>NUCLEOTIDE SEQUENCE [LARGE SCALE GENOMIC DNA]</scope>
    <source>
        <strain evidence="9 10">TPP412</strain>
    </source>
</reference>
<evidence type="ECO:0000313" key="10">
    <source>
        <dbReference type="Proteomes" id="UP000323671"/>
    </source>
</evidence>
<proteinExistence type="inferred from homology"/>
<comment type="similarity">
    <text evidence="2 7">Belongs to the class-I pyridoxal-phosphate-dependent aminotransferase family.</text>
</comment>
<dbReference type="PANTHER" id="PTHR11879">
    <property type="entry name" value="ASPARTATE AMINOTRANSFERASE"/>
    <property type="match status" value="1"/>
</dbReference>
<evidence type="ECO:0000313" key="9">
    <source>
        <dbReference type="EMBL" id="QEL64173.1"/>
    </source>
</evidence>
<dbReference type="EC" id="2.6.1.-" evidence="7"/>
<dbReference type="CDD" id="cd00609">
    <property type="entry name" value="AAT_like"/>
    <property type="match status" value="1"/>
</dbReference>
<dbReference type="KEGG" id="otr:OTERR_06970"/>
<dbReference type="PRINTS" id="PR00799">
    <property type="entry name" value="TRANSAMINASE"/>
</dbReference>
<comment type="subunit">
    <text evidence="3">Homodimer.</text>
</comment>
<dbReference type="GO" id="GO:0005829">
    <property type="term" value="C:cytosol"/>
    <property type="evidence" value="ECO:0007669"/>
    <property type="project" value="TreeGrafter"/>
</dbReference>
<evidence type="ECO:0000256" key="3">
    <source>
        <dbReference type="ARBA" id="ARBA00011738"/>
    </source>
</evidence>
<keyword evidence="4 7" id="KW-0032">Aminotransferase</keyword>
<accession>A0A5C1E5M5</accession>
<dbReference type="Pfam" id="PF00155">
    <property type="entry name" value="Aminotran_1_2"/>
    <property type="match status" value="1"/>
</dbReference>
<keyword evidence="10" id="KW-1185">Reference proteome</keyword>
<dbReference type="PROSITE" id="PS00105">
    <property type="entry name" value="AA_TRANSFER_CLASS_1"/>
    <property type="match status" value="1"/>
</dbReference>
<dbReference type="GO" id="GO:0004838">
    <property type="term" value="F:L-tyrosine-2-oxoglutarate transaminase activity"/>
    <property type="evidence" value="ECO:0007669"/>
    <property type="project" value="TreeGrafter"/>
</dbReference>
<evidence type="ECO:0000256" key="4">
    <source>
        <dbReference type="ARBA" id="ARBA00022576"/>
    </source>
</evidence>
<feature type="domain" description="Aminotransferase class I/classII large" evidence="8">
    <location>
        <begin position="27"/>
        <end position="391"/>
    </location>
</feature>
<dbReference type="InterPro" id="IPR000796">
    <property type="entry name" value="Asp_trans"/>
</dbReference>
<dbReference type="Gene3D" id="3.40.640.10">
    <property type="entry name" value="Type I PLP-dependent aspartate aminotransferase-like (Major domain)"/>
    <property type="match status" value="1"/>
</dbReference>
<gene>
    <name evidence="9" type="primary">tyrB</name>
    <name evidence="9" type="ORF">OTERR_06970</name>
</gene>
<sequence length="398" mass="43526">MFEHVDAYAGDPILTLVETFHKDSNPKKVNLGIGLYYDEAGNIPLLASVKAAEAAIAAESGPRSYLPMEGAADYRAVVQKLLFGADSEALKAGRIATIQTLGGSGALKVGADLLKRYFPKSEAWVSNPTWDNHRSIFEGAGIAVHDYPYYDAKTGGVDFAGMVACLKGLPEQSIVLLHPCCHNPTGVDLSQEQWQQVIAIVAERNLIPFLDIAYQGFGDGLEEDAYAIRALAAAKLPFLVSNSFSKNLSFYGERVGGLSVVCKDAEEAGRILGQLKFTVRRNYSSPPIHGEKVTTKVMNDTALHAQWVKEVDEMRVRIQAMRQKLYEVLTARVPGKDFSYFLKQRGMFSYTGLSPEQVDRLRLEFGVYLVRSGRMCVAGLNTGNVNYVAEAMAAVLQG</sequence>
<dbReference type="PANTHER" id="PTHR11879:SF37">
    <property type="entry name" value="AROMATIC-AMINO-ACID AMINOTRANSFERASE"/>
    <property type="match status" value="1"/>
</dbReference>
<name>A0A5C1E5M5_9RHOO</name>
<organism evidence="9 10">
    <name type="scientific">Oryzomicrobium terrae</name>
    <dbReference type="NCBI Taxonomy" id="1735038"/>
    <lineage>
        <taxon>Bacteria</taxon>
        <taxon>Pseudomonadati</taxon>
        <taxon>Pseudomonadota</taxon>
        <taxon>Betaproteobacteria</taxon>
        <taxon>Rhodocyclales</taxon>
        <taxon>Rhodocyclaceae</taxon>
        <taxon>Oryzomicrobium</taxon>
    </lineage>
</organism>
<dbReference type="FunFam" id="3.90.1150.10:FF:000001">
    <property type="entry name" value="Aspartate aminotransferase"/>
    <property type="match status" value="1"/>
</dbReference>
<dbReference type="EMBL" id="CP022579">
    <property type="protein sequence ID" value="QEL64173.1"/>
    <property type="molecule type" value="Genomic_DNA"/>
</dbReference>
<dbReference type="GO" id="GO:0030170">
    <property type="term" value="F:pyridoxal phosphate binding"/>
    <property type="evidence" value="ECO:0007669"/>
    <property type="project" value="InterPro"/>
</dbReference>
<dbReference type="Gene3D" id="3.90.1150.10">
    <property type="entry name" value="Aspartate Aminotransferase, domain 1"/>
    <property type="match status" value="1"/>
</dbReference>
<dbReference type="InterPro" id="IPR004838">
    <property type="entry name" value="NHTrfase_class1_PyrdxlP-BS"/>
</dbReference>
<evidence type="ECO:0000256" key="6">
    <source>
        <dbReference type="ARBA" id="ARBA00022898"/>
    </source>
</evidence>
<dbReference type="NCBIfam" id="NF006719">
    <property type="entry name" value="PRK09257.1"/>
    <property type="match status" value="1"/>
</dbReference>
<dbReference type="InterPro" id="IPR015422">
    <property type="entry name" value="PyrdxlP-dep_Trfase_small"/>
</dbReference>
<evidence type="ECO:0000259" key="8">
    <source>
        <dbReference type="Pfam" id="PF00155"/>
    </source>
</evidence>
<dbReference type="GO" id="GO:0033585">
    <property type="term" value="P:L-phenylalanine biosynthetic process from chorismate via phenylpyruvate"/>
    <property type="evidence" value="ECO:0007669"/>
    <property type="project" value="TreeGrafter"/>
</dbReference>
<dbReference type="FunFam" id="3.40.640.10:FF:000015">
    <property type="entry name" value="Aspartate aminotransferase"/>
    <property type="match status" value="1"/>
</dbReference>
<evidence type="ECO:0000256" key="5">
    <source>
        <dbReference type="ARBA" id="ARBA00022679"/>
    </source>
</evidence>
<dbReference type="InterPro" id="IPR004839">
    <property type="entry name" value="Aminotransferase_I/II_large"/>
</dbReference>
<dbReference type="AlphaFoldDB" id="A0A5C1E5M5"/>
<keyword evidence="6" id="KW-0663">Pyridoxal phosphate</keyword>
<dbReference type="RefSeq" id="WP_149424876.1">
    <property type="nucleotide sequence ID" value="NZ_CP022579.1"/>
</dbReference>